<accession>A0ACB9MQ19</accession>
<proteinExistence type="predicted"/>
<dbReference type="EMBL" id="CM042888">
    <property type="protein sequence ID" value="KAI4325464.1"/>
    <property type="molecule type" value="Genomic_DNA"/>
</dbReference>
<comment type="caution">
    <text evidence="1">The sequence shown here is derived from an EMBL/GenBank/DDBJ whole genome shotgun (WGS) entry which is preliminary data.</text>
</comment>
<evidence type="ECO:0000313" key="1">
    <source>
        <dbReference type="EMBL" id="KAI4325464.1"/>
    </source>
</evidence>
<name>A0ACB9MQ19_9MYRT</name>
<keyword evidence="2" id="KW-1185">Reference proteome</keyword>
<evidence type="ECO:0000313" key="2">
    <source>
        <dbReference type="Proteomes" id="UP001057402"/>
    </source>
</evidence>
<dbReference type="Proteomes" id="UP001057402">
    <property type="component" value="Chromosome 9"/>
</dbReference>
<gene>
    <name evidence="1" type="ORF">MLD38_030862</name>
</gene>
<organism evidence="1 2">
    <name type="scientific">Melastoma candidum</name>
    <dbReference type="NCBI Taxonomy" id="119954"/>
    <lineage>
        <taxon>Eukaryota</taxon>
        <taxon>Viridiplantae</taxon>
        <taxon>Streptophyta</taxon>
        <taxon>Embryophyta</taxon>
        <taxon>Tracheophyta</taxon>
        <taxon>Spermatophyta</taxon>
        <taxon>Magnoliopsida</taxon>
        <taxon>eudicotyledons</taxon>
        <taxon>Gunneridae</taxon>
        <taxon>Pentapetalae</taxon>
        <taxon>rosids</taxon>
        <taxon>malvids</taxon>
        <taxon>Myrtales</taxon>
        <taxon>Melastomataceae</taxon>
        <taxon>Melastomatoideae</taxon>
        <taxon>Melastomateae</taxon>
        <taxon>Melastoma</taxon>
    </lineage>
</organism>
<reference evidence="2" key="1">
    <citation type="journal article" date="2023" name="Front. Plant Sci.">
        <title>Chromosomal-level genome assembly of Melastoma candidum provides insights into trichome evolution.</title>
        <authorList>
            <person name="Zhong Y."/>
            <person name="Wu W."/>
            <person name="Sun C."/>
            <person name="Zou P."/>
            <person name="Liu Y."/>
            <person name="Dai S."/>
            <person name="Zhou R."/>
        </authorList>
    </citation>
    <scope>NUCLEOTIDE SEQUENCE [LARGE SCALE GENOMIC DNA]</scope>
</reference>
<protein>
    <submittedName>
        <fullName evidence="1">Uncharacterized protein</fullName>
    </submittedName>
</protein>
<sequence length="108" mass="11757">MILSVVVIGCLLGLREEENQKEVDLTLSLSWASLLPSRNLTLHIIAAAVVVCPAIIKVSRLSMISASSSFSSGGNKSRSSMDCRKSLRLLRFPLLRPAINFLNLSMSL</sequence>